<dbReference type="CDD" id="cd02440">
    <property type="entry name" value="AdoMet_MTases"/>
    <property type="match status" value="1"/>
</dbReference>
<name>A0A9X1NED6_9ACTN</name>
<evidence type="ECO:0000313" key="4">
    <source>
        <dbReference type="Proteomes" id="UP001138997"/>
    </source>
</evidence>
<evidence type="ECO:0000259" key="2">
    <source>
        <dbReference type="Pfam" id="PF13649"/>
    </source>
</evidence>
<dbReference type="SUPFAM" id="SSF53335">
    <property type="entry name" value="S-adenosyl-L-methionine-dependent methyltransferases"/>
    <property type="match status" value="1"/>
</dbReference>
<dbReference type="PANTHER" id="PTHR43861:SF3">
    <property type="entry name" value="PUTATIVE (AFU_ORTHOLOGUE AFUA_2G14390)-RELATED"/>
    <property type="match status" value="1"/>
</dbReference>
<reference evidence="3" key="1">
    <citation type="submission" date="2021-11" db="EMBL/GenBank/DDBJ databases">
        <title>Streptomyces corallinus and Kineosporia corallina sp. nov., two new coral-derived marine actinobacteria.</title>
        <authorList>
            <person name="Buangrab K."/>
            <person name="Sutthacheep M."/>
            <person name="Yeemin T."/>
            <person name="Harunari E."/>
            <person name="Igarashi Y."/>
            <person name="Sripreechasak P."/>
            <person name="Kanchanasin P."/>
            <person name="Tanasupawat S."/>
            <person name="Phongsopitanun W."/>
        </authorList>
    </citation>
    <scope>NUCLEOTIDE SEQUENCE</scope>
    <source>
        <strain evidence="3">JCM 31032</strain>
    </source>
</reference>
<dbReference type="InterPro" id="IPR041698">
    <property type="entry name" value="Methyltransf_25"/>
</dbReference>
<proteinExistence type="predicted"/>
<dbReference type="PANTHER" id="PTHR43861">
    <property type="entry name" value="TRANS-ACONITATE 2-METHYLTRANSFERASE-RELATED"/>
    <property type="match status" value="1"/>
</dbReference>
<feature type="domain" description="Methyltransferase" evidence="2">
    <location>
        <begin position="47"/>
        <end position="142"/>
    </location>
</feature>
<keyword evidence="4" id="KW-1185">Reference proteome</keyword>
<accession>A0A9X1NED6</accession>
<keyword evidence="3" id="KW-0489">Methyltransferase</keyword>
<sequence>MSGSEHAVWFEAPAWEERYAAGEKVFSGRVNPQLVDEIAGIPPGSALDAGCGEGGDVFWLASQGWRVTGADFSSVVLEKNAAQAAELGPEIAALTEWVHADLRTWNPPRGQYDLVTSHFVHAAGDDGRALFSRLAQAVAPGGQLLIVLHSPLDLQTTMGRPNVPEGFWTAEEIAAGLDLSGWEVLTSQARPRPATDPEGREITIHDTVFRARRG</sequence>
<dbReference type="GO" id="GO:0032259">
    <property type="term" value="P:methylation"/>
    <property type="evidence" value="ECO:0007669"/>
    <property type="project" value="UniProtKB-KW"/>
</dbReference>
<evidence type="ECO:0000313" key="3">
    <source>
        <dbReference type="EMBL" id="MCD5312270.1"/>
    </source>
</evidence>
<dbReference type="AlphaFoldDB" id="A0A9X1NED6"/>
<dbReference type="EMBL" id="JAJOMB010000007">
    <property type="protein sequence ID" value="MCD5312270.1"/>
    <property type="molecule type" value="Genomic_DNA"/>
</dbReference>
<dbReference type="Gene3D" id="3.40.50.150">
    <property type="entry name" value="Vaccinia Virus protein VP39"/>
    <property type="match status" value="1"/>
</dbReference>
<dbReference type="InterPro" id="IPR029063">
    <property type="entry name" value="SAM-dependent_MTases_sf"/>
</dbReference>
<organism evidence="3 4">
    <name type="scientific">Kineosporia babensis</name>
    <dbReference type="NCBI Taxonomy" id="499548"/>
    <lineage>
        <taxon>Bacteria</taxon>
        <taxon>Bacillati</taxon>
        <taxon>Actinomycetota</taxon>
        <taxon>Actinomycetes</taxon>
        <taxon>Kineosporiales</taxon>
        <taxon>Kineosporiaceae</taxon>
        <taxon>Kineosporia</taxon>
    </lineage>
</organism>
<protein>
    <submittedName>
        <fullName evidence="3">Class I SAM-dependent methyltransferase</fullName>
    </submittedName>
</protein>
<comment type="caution">
    <text evidence="3">The sequence shown here is derived from an EMBL/GenBank/DDBJ whole genome shotgun (WGS) entry which is preliminary data.</text>
</comment>
<dbReference type="GO" id="GO:0008168">
    <property type="term" value="F:methyltransferase activity"/>
    <property type="evidence" value="ECO:0007669"/>
    <property type="project" value="UniProtKB-KW"/>
</dbReference>
<gene>
    <name evidence="3" type="ORF">LR394_15285</name>
</gene>
<evidence type="ECO:0000256" key="1">
    <source>
        <dbReference type="ARBA" id="ARBA00022679"/>
    </source>
</evidence>
<dbReference type="Proteomes" id="UP001138997">
    <property type="component" value="Unassembled WGS sequence"/>
</dbReference>
<dbReference type="RefSeq" id="WP_231442299.1">
    <property type="nucleotide sequence ID" value="NZ_JAJOMB010000007.1"/>
</dbReference>
<dbReference type="Pfam" id="PF13649">
    <property type="entry name" value="Methyltransf_25"/>
    <property type="match status" value="1"/>
</dbReference>
<keyword evidence="1" id="KW-0808">Transferase</keyword>